<dbReference type="AlphaFoldDB" id="A0AAF0CWR8"/>
<proteinExistence type="predicted"/>
<name>A0AAF0CWR8_9ENTE</name>
<dbReference type="KEGG" id="vie:OL234_10940"/>
<geneLocation type="plasmid" evidence="2 3">
    <name>unnamed3</name>
</geneLocation>
<organism evidence="2 3">
    <name type="scientific">Vagococcus intermedius</name>
    <dbReference type="NCBI Taxonomy" id="2991418"/>
    <lineage>
        <taxon>Bacteria</taxon>
        <taxon>Bacillati</taxon>
        <taxon>Bacillota</taxon>
        <taxon>Bacilli</taxon>
        <taxon>Lactobacillales</taxon>
        <taxon>Enterococcaceae</taxon>
        <taxon>Vagococcus</taxon>
    </lineage>
</organism>
<evidence type="ECO:0000313" key="2">
    <source>
        <dbReference type="EMBL" id="WEG74435.1"/>
    </source>
</evidence>
<feature type="transmembrane region" description="Helical" evidence="1">
    <location>
        <begin position="20"/>
        <end position="49"/>
    </location>
</feature>
<evidence type="ECO:0000256" key="1">
    <source>
        <dbReference type="SAM" id="Phobius"/>
    </source>
</evidence>
<dbReference type="Proteomes" id="UP001179647">
    <property type="component" value="Plasmid unnamed3"/>
</dbReference>
<dbReference type="EMBL" id="CP110235">
    <property type="protein sequence ID" value="WEG74435.1"/>
    <property type="molecule type" value="Genomic_DNA"/>
</dbReference>
<keyword evidence="1" id="KW-0812">Transmembrane</keyword>
<accession>A0AAF0CWR8</accession>
<keyword evidence="3" id="KW-1185">Reference proteome</keyword>
<dbReference type="RefSeq" id="WP_275470231.1">
    <property type="nucleotide sequence ID" value="NZ_CP110235.1"/>
</dbReference>
<sequence length="56" mass="6380">MGDIIMKKINKRNGYQFLSILIFIGAIFSLLKQNIGFGYALIILGYIVLRKSDLED</sequence>
<gene>
    <name evidence="2" type="ORF">OL234_10940</name>
</gene>
<protein>
    <submittedName>
        <fullName evidence="2">Uncharacterized protein</fullName>
    </submittedName>
</protein>
<evidence type="ECO:0000313" key="3">
    <source>
        <dbReference type="Proteomes" id="UP001179647"/>
    </source>
</evidence>
<keyword evidence="2" id="KW-0614">Plasmid</keyword>
<reference evidence="2" key="1">
    <citation type="submission" date="2022-10" db="EMBL/GenBank/DDBJ databases">
        <title>Vagococcus sp. isolated from poultry meat.</title>
        <authorList>
            <person name="Johansson P."/>
            <person name="Bjorkroth J."/>
        </authorList>
    </citation>
    <scope>NUCLEOTIDE SEQUENCE</scope>
    <source>
        <strain evidence="2">STAA11</strain>
        <plasmid evidence="2">unnamed3</plasmid>
    </source>
</reference>
<keyword evidence="1" id="KW-1133">Transmembrane helix</keyword>
<keyword evidence="1" id="KW-0472">Membrane</keyword>